<evidence type="ECO:0000256" key="3">
    <source>
        <dbReference type="ARBA" id="ARBA00023122"/>
    </source>
</evidence>
<keyword evidence="2" id="KW-0677">Repeat</keyword>
<dbReference type="AlphaFoldDB" id="A0AAJ2BCP0"/>
<evidence type="ECO:0000313" key="7">
    <source>
        <dbReference type="EMBL" id="MDR6103996.1"/>
    </source>
</evidence>
<dbReference type="Proteomes" id="UP001255601">
    <property type="component" value="Unassembled WGS sequence"/>
</dbReference>
<dbReference type="Gene3D" id="3.10.580.10">
    <property type="entry name" value="CBS-domain"/>
    <property type="match status" value="1"/>
</dbReference>
<dbReference type="Gene3D" id="3.30.465.10">
    <property type="match status" value="1"/>
</dbReference>
<dbReference type="Pfam" id="PF03471">
    <property type="entry name" value="CorC_HlyC"/>
    <property type="match status" value="1"/>
</dbReference>
<evidence type="ECO:0000256" key="1">
    <source>
        <dbReference type="ARBA" id="ARBA00006446"/>
    </source>
</evidence>
<gene>
    <name evidence="7" type="ORF">QE369_004193</name>
</gene>
<organism evidence="7 8">
    <name type="scientific">Agrobacterium larrymoorei</name>
    <dbReference type="NCBI Taxonomy" id="160699"/>
    <lineage>
        <taxon>Bacteria</taxon>
        <taxon>Pseudomonadati</taxon>
        <taxon>Pseudomonadota</taxon>
        <taxon>Alphaproteobacteria</taxon>
        <taxon>Hyphomicrobiales</taxon>
        <taxon>Rhizobiaceae</taxon>
        <taxon>Rhizobium/Agrobacterium group</taxon>
        <taxon>Agrobacterium</taxon>
    </lineage>
</organism>
<feature type="compositionally biased region" description="Basic and acidic residues" evidence="5">
    <location>
        <begin position="11"/>
        <end position="23"/>
    </location>
</feature>
<feature type="domain" description="CBS" evidence="6">
    <location>
        <begin position="104"/>
        <end position="165"/>
    </location>
</feature>
<dbReference type="InterPro" id="IPR044751">
    <property type="entry name" value="Ion_transp-like_CBS"/>
</dbReference>
<dbReference type="GO" id="GO:0050660">
    <property type="term" value="F:flavin adenine dinucleotide binding"/>
    <property type="evidence" value="ECO:0007669"/>
    <property type="project" value="InterPro"/>
</dbReference>
<evidence type="ECO:0000256" key="2">
    <source>
        <dbReference type="ARBA" id="ARBA00022737"/>
    </source>
</evidence>
<evidence type="ECO:0000259" key="6">
    <source>
        <dbReference type="PROSITE" id="PS51371"/>
    </source>
</evidence>
<dbReference type="InterPro" id="IPR046342">
    <property type="entry name" value="CBS_dom_sf"/>
</dbReference>
<dbReference type="SUPFAM" id="SSF54631">
    <property type="entry name" value="CBS-domain pair"/>
    <property type="match status" value="1"/>
</dbReference>
<accession>A0AAJ2BCP0</accession>
<dbReference type="SMART" id="SM01091">
    <property type="entry name" value="CorC_HlyC"/>
    <property type="match status" value="1"/>
</dbReference>
<sequence>MIELFGTMNEHSARPPQEGKDAGEQSSSEEGSSPLRQDYQAKPRSTIWSRISRILKPSQGERLREDLTDALMTDTDIGAAFTPDERAMLNNILRFREVTVEDIMIPRVDIDGLDQETTIGEAMIRFEATGRSRMPVYDETLDDPKGMIHIRDLLSYVGKQARNKRRSGTRTPANGEAKAARTPRANFDLGRVDLETTLAEAGIIRKILFAPPSMLASDMLKTMQAQRTQLALIIDEYGGTDGLVSHEDIVEMLIGDIDDEHDKDEAMFVRVSSDVLIADARIELGDLAQALGPDFDVREHAEEIDTLGGLVFFALGRIPSKGEVVRAVPGFEFQILDADNRRIKRVRILRDESSTGEDDQAPAPVVTSEMIALPAPSDTTDKATV</sequence>
<keyword evidence="3 4" id="KW-0129">CBS domain</keyword>
<reference evidence="7" key="1">
    <citation type="submission" date="2023-08" db="EMBL/GenBank/DDBJ databases">
        <title>Functional and genomic diversity of the sorghum phyllosphere microbiome.</title>
        <authorList>
            <person name="Shade A."/>
        </authorList>
    </citation>
    <scope>NUCLEOTIDE SEQUENCE</scope>
    <source>
        <strain evidence="7">SORGH_AS_0974</strain>
    </source>
</reference>
<evidence type="ECO:0000256" key="4">
    <source>
        <dbReference type="PROSITE-ProRule" id="PRU00703"/>
    </source>
</evidence>
<feature type="compositionally biased region" description="Low complexity" evidence="5">
    <location>
        <begin position="24"/>
        <end position="33"/>
    </location>
</feature>
<dbReference type="InterPro" id="IPR036318">
    <property type="entry name" value="FAD-bd_PCMH-like_sf"/>
</dbReference>
<dbReference type="SUPFAM" id="SSF56176">
    <property type="entry name" value="FAD-binding/transporter-associated domain-like"/>
    <property type="match status" value="1"/>
</dbReference>
<dbReference type="InterPro" id="IPR000644">
    <property type="entry name" value="CBS_dom"/>
</dbReference>
<dbReference type="InterPro" id="IPR016169">
    <property type="entry name" value="FAD-bd_PCMH_sub2"/>
</dbReference>
<dbReference type="InterPro" id="IPR005170">
    <property type="entry name" value="Transptr-assoc_dom"/>
</dbReference>
<feature type="region of interest" description="Disordered" evidence="5">
    <location>
        <begin position="1"/>
        <end position="42"/>
    </location>
</feature>
<comment type="caution">
    <text evidence="7">The sequence shown here is derived from an EMBL/GenBank/DDBJ whole genome shotgun (WGS) entry which is preliminary data.</text>
</comment>
<dbReference type="Gene3D" id="3.90.1280.20">
    <property type="match status" value="2"/>
</dbReference>
<comment type="similarity">
    <text evidence="1">Belongs to the UPF0053 family. Hemolysin C subfamily.</text>
</comment>
<dbReference type="EMBL" id="JAVIZC010000003">
    <property type="protein sequence ID" value="MDR6103996.1"/>
    <property type="molecule type" value="Genomic_DNA"/>
</dbReference>
<dbReference type="CDD" id="cd04590">
    <property type="entry name" value="CBS_pair_CorC_HlyC_assoc"/>
    <property type="match status" value="1"/>
</dbReference>
<evidence type="ECO:0000256" key="5">
    <source>
        <dbReference type="SAM" id="MobiDB-lite"/>
    </source>
</evidence>
<evidence type="ECO:0000313" key="8">
    <source>
        <dbReference type="Proteomes" id="UP001255601"/>
    </source>
</evidence>
<dbReference type="PROSITE" id="PS51371">
    <property type="entry name" value="CBS"/>
    <property type="match status" value="2"/>
</dbReference>
<feature type="region of interest" description="Disordered" evidence="5">
    <location>
        <begin position="161"/>
        <end position="180"/>
    </location>
</feature>
<dbReference type="Pfam" id="PF00571">
    <property type="entry name" value="CBS"/>
    <property type="match status" value="2"/>
</dbReference>
<dbReference type="PANTHER" id="PTHR22777:SF27">
    <property type="entry name" value="MAGNESIUM AND COBALT EFFLUX PROTEIN CORC"/>
    <property type="match status" value="1"/>
</dbReference>
<feature type="domain" description="CBS" evidence="6">
    <location>
        <begin position="203"/>
        <end position="260"/>
    </location>
</feature>
<dbReference type="PANTHER" id="PTHR22777">
    <property type="entry name" value="HEMOLYSIN-RELATED"/>
    <property type="match status" value="1"/>
</dbReference>
<proteinExistence type="inferred from homology"/>
<name>A0AAJ2BCP0_9HYPH</name>
<protein>
    <submittedName>
        <fullName evidence="7">CBS domain containing-hemolysin-like protein</fullName>
    </submittedName>
</protein>
<dbReference type="GO" id="GO:0005886">
    <property type="term" value="C:plasma membrane"/>
    <property type="evidence" value="ECO:0007669"/>
    <property type="project" value="TreeGrafter"/>
</dbReference>